<dbReference type="Proteomes" id="UP000292118">
    <property type="component" value="Chromosome"/>
</dbReference>
<dbReference type="Pfam" id="PF07704">
    <property type="entry name" value="PSK_trans_fac"/>
    <property type="match status" value="1"/>
</dbReference>
<dbReference type="RefSeq" id="WP_129187262.1">
    <property type="nucleotide sequence ID" value="NZ_CP035493.1"/>
</dbReference>
<name>A0A4P6F3H1_9MICO</name>
<dbReference type="InterPro" id="IPR011660">
    <property type="entry name" value="VapB-like"/>
</dbReference>
<evidence type="ECO:0000256" key="1">
    <source>
        <dbReference type="ARBA" id="ARBA00022649"/>
    </source>
</evidence>
<gene>
    <name evidence="2" type="ORF">ET471_07165</name>
</gene>
<accession>A0A4P6F3H1</accession>
<evidence type="ECO:0000313" key="3">
    <source>
        <dbReference type="Proteomes" id="UP000292118"/>
    </source>
</evidence>
<organism evidence="2 3">
    <name type="scientific">Xylanimonas protaetiae</name>
    <dbReference type="NCBI Taxonomy" id="2509457"/>
    <lineage>
        <taxon>Bacteria</taxon>
        <taxon>Bacillati</taxon>
        <taxon>Actinomycetota</taxon>
        <taxon>Actinomycetes</taxon>
        <taxon>Micrococcales</taxon>
        <taxon>Promicromonosporaceae</taxon>
        <taxon>Xylanimonas</taxon>
    </lineage>
</organism>
<keyword evidence="3" id="KW-1185">Reference proteome</keyword>
<dbReference type="KEGG" id="xya:ET471_07165"/>
<protein>
    <submittedName>
        <fullName evidence="2">Antitoxin</fullName>
    </submittedName>
</protein>
<evidence type="ECO:0000313" key="2">
    <source>
        <dbReference type="EMBL" id="QAY69846.1"/>
    </source>
</evidence>
<dbReference type="EMBL" id="CP035493">
    <property type="protein sequence ID" value="QAY69846.1"/>
    <property type="molecule type" value="Genomic_DNA"/>
</dbReference>
<dbReference type="AlphaFoldDB" id="A0A4P6F3H1"/>
<sequence>MSLNIKNERTHALVRELAERTGLSQTSAVEEAVVRYLRELTAKDADQTEADRVAARRARIDLVRAQIAATVHVPLHVRQEADEALYDENGLLR</sequence>
<keyword evidence="1" id="KW-1277">Toxin-antitoxin system</keyword>
<reference evidence="2 3" key="1">
    <citation type="submission" date="2019-01" db="EMBL/GenBank/DDBJ databases">
        <title>Genome sequencing of strain FW10M-9.</title>
        <authorList>
            <person name="Heo J."/>
            <person name="Kim S.-J."/>
            <person name="Kim J.-S."/>
            <person name="Hong S.-B."/>
            <person name="Kwon S.-W."/>
        </authorList>
    </citation>
    <scope>NUCLEOTIDE SEQUENCE [LARGE SCALE GENOMIC DNA]</scope>
    <source>
        <strain evidence="2 3">FW10M-9</strain>
    </source>
</reference>
<proteinExistence type="predicted"/>
<dbReference type="OrthoDB" id="560250at2"/>